<evidence type="ECO:0000256" key="7">
    <source>
        <dbReference type="PROSITE-ProRule" id="PRU00042"/>
    </source>
</evidence>
<dbReference type="SMART" id="SM00355">
    <property type="entry name" value="ZnF_C2H2"/>
    <property type="match status" value="3"/>
</dbReference>
<dbReference type="PROSITE" id="PS50157">
    <property type="entry name" value="ZINC_FINGER_C2H2_2"/>
    <property type="match status" value="3"/>
</dbReference>
<evidence type="ECO:0000256" key="6">
    <source>
        <dbReference type="ARBA" id="ARBA00023242"/>
    </source>
</evidence>
<dbReference type="PROSITE" id="PS00028">
    <property type="entry name" value="ZINC_FINGER_C2H2_1"/>
    <property type="match status" value="2"/>
</dbReference>
<evidence type="ECO:0000313" key="10">
    <source>
        <dbReference type="EMBL" id="EYE96344.1"/>
    </source>
</evidence>
<feature type="domain" description="C2H2-type" evidence="9">
    <location>
        <begin position="320"/>
        <end position="348"/>
    </location>
</feature>
<dbReference type="FunFam" id="3.30.160.60:FF:000100">
    <property type="entry name" value="Zinc finger 45-like"/>
    <property type="match status" value="1"/>
</dbReference>
<dbReference type="SUPFAM" id="SSF57667">
    <property type="entry name" value="beta-beta-alpha zinc fingers"/>
    <property type="match status" value="2"/>
</dbReference>
<gene>
    <name evidence="10" type="ORF">EURHEDRAFT_385207</name>
</gene>
<organism evidence="10 11">
    <name type="scientific">Aspergillus ruber (strain CBS 135680)</name>
    <dbReference type="NCBI Taxonomy" id="1388766"/>
    <lineage>
        <taxon>Eukaryota</taxon>
        <taxon>Fungi</taxon>
        <taxon>Dikarya</taxon>
        <taxon>Ascomycota</taxon>
        <taxon>Pezizomycotina</taxon>
        <taxon>Eurotiomycetes</taxon>
        <taxon>Eurotiomycetidae</taxon>
        <taxon>Eurotiales</taxon>
        <taxon>Aspergillaceae</taxon>
        <taxon>Aspergillus</taxon>
        <taxon>Aspergillus subgen. Aspergillus</taxon>
    </lineage>
</organism>
<evidence type="ECO:0000256" key="2">
    <source>
        <dbReference type="ARBA" id="ARBA00022723"/>
    </source>
</evidence>
<feature type="domain" description="C2H2-type" evidence="9">
    <location>
        <begin position="349"/>
        <end position="379"/>
    </location>
</feature>
<feature type="region of interest" description="Disordered" evidence="8">
    <location>
        <begin position="211"/>
        <end position="284"/>
    </location>
</feature>
<keyword evidence="6" id="KW-0539">Nucleus</keyword>
<feature type="domain" description="C2H2-type" evidence="9">
    <location>
        <begin position="290"/>
        <end position="317"/>
    </location>
</feature>
<dbReference type="Pfam" id="PF00096">
    <property type="entry name" value="zf-C2H2"/>
    <property type="match status" value="2"/>
</dbReference>
<feature type="compositionally biased region" description="Basic and acidic residues" evidence="8">
    <location>
        <begin position="232"/>
        <end position="248"/>
    </location>
</feature>
<dbReference type="Gene3D" id="3.30.160.60">
    <property type="entry name" value="Classic Zinc Finger"/>
    <property type="match status" value="2"/>
</dbReference>
<keyword evidence="4 7" id="KW-0863">Zinc-finger</keyword>
<dbReference type="HOGENOM" id="CLU_046018_0_0_1"/>
<name>A0A017SI51_ASPRC</name>
<proteinExistence type="predicted"/>
<protein>
    <recommendedName>
        <fullName evidence="9">C2H2-type domain-containing protein</fullName>
    </recommendedName>
</protein>
<dbReference type="GO" id="GO:0010468">
    <property type="term" value="P:regulation of gene expression"/>
    <property type="evidence" value="ECO:0007669"/>
    <property type="project" value="TreeGrafter"/>
</dbReference>
<dbReference type="InterPro" id="IPR036236">
    <property type="entry name" value="Znf_C2H2_sf"/>
</dbReference>
<dbReference type="STRING" id="1388766.A0A017SI51"/>
<evidence type="ECO:0000256" key="8">
    <source>
        <dbReference type="SAM" id="MobiDB-lite"/>
    </source>
</evidence>
<keyword evidence="5" id="KW-0862">Zinc</keyword>
<evidence type="ECO:0000256" key="3">
    <source>
        <dbReference type="ARBA" id="ARBA00022737"/>
    </source>
</evidence>
<keyword evidence="3" id="KW-0677">Repeat</keyword>
<dbReference type="InterPro" id="IPR013087">
    <property type="entry name" value="Znf_C2H2_type"/>
</dbReference>
<dbReference type="GeneID" id="63694770"/>
<keyword evidence="2" id="KW-0479">Metal-binding</keyword>
<dbReference type="Proteomes" id="UP000019804">
    <property type="component" value="Unassembled WGS sequence"/>
</dbReference>
<evidence type="ECO:0000313" key="11">
    <source>
        <dbReference type="Proteomes" id="UP000019804"/>
    </source>
</evidence>
<dbReference type="GO" id="GO:0008270">
    <property type="term" value="F:zinc ion binding"/>
    <property type="evidence" value="ECO:0007669"/>
    <property type="project" value="UniProtKB-KW"/>
</dbReference>
<dbReference type="InterPro" id="IPR050331">
    <property type="entry name" value="Zinc_finger"/>
</dbReference>
<reference evidence="11" key="1">
    <citation type="journal article" date="2014" name="Nat. Commun.">
        <title>Genomic adaptations of the halophilic Dead Sea filamentous fungus Eurotium rubrum.</title>
        <authorList>
            <person name="Kis-Papo T."/>
            <person name="Weig A.R."/>
            <person name="Riley R."/>
            <person name="Persoh D."/>
            <person name="Salamov A."/>
            <person name="Sun H."/>
            <person name="Lipzen A."/>
            <person name="Wasser S.P."/>
            <person name="Rambold G."/>
            <person name="Grigoriev I.V."/>
            <person name="Nevo E."/>
        </authorList>
    </citation>
    <scope>NUCLEOTIDE SEQUENCE [LARGE SCALE GENOMIC DNA]</scope>
    <source>
        <strain evidence="11">CBS 135680</strain>
    </source>
</reference>
<dbReference type="RefSeq" id="XP_040640032.1">
    <property type="nucleotide sequence ID" value="XM_040779646.1"/>
</dbReference>
<dbReference type="OrthoDB" id="6910977at2759"/>
<accession>A0A017SI51</accession>
<dbReference type="EMBL" id="KK088418">
    <property type="protein sequence ID" value="EYE96344.1"/>
    <property type="molecule type" value="Genomic_DNA"/>
</dbReference>
<dbReference type="PANTHER" id="PTHR16515">
    <property type="entry name" value="PR DOMAIN ZINC FINGER PROTEIN"/>
    <property type="match status" value="1"/>
</dbReference>
<evidence type="ECO:0000256" key="4">
    <source>
        <dbReference type="ARBA" id="ARBA00022771"/>
    </source>
</evidence>
<dbReference type="AlphaFoldDB" id="A0A017SI51"/>
<evidence type="ECO:0000256" key="5">
    <source>
        <dbReference type="ARBA" id="ARBA00022833"/>
    </source>
</evidence>
<dbReference type="PANTHER" id="PTHR16515:SF49">
    <property type="entry name" value="GASTRULA ZINC FINGER PROTEIN XLCGF49.1-LIKE-RELATED"/>
    <property type="match status" value="1"/>
</dbReference>
<evidence type="ECO:0000259" key="9">
    <source>
        <dbReference type="PROSITE" id="PS50157"/>
    </source>
</evidence>
<sequence length="381" mass="42798">MDWSPNSFSPSSPRARAWSGSHMAFDPYASSVPSDSSPVSARYTDYPPVTGLGIAHCGFESDPNHSRLCPPSETYTTLPTTGWSIPSASLQQRQEHILEAGQYPSTTTTTSSYEPYHEIASPLSLYSAQTLSASPSYSSVMERGDHHSTFSGQPFGYWSTTPRSDITTPPETFIKDEPLEYWSPPVIPEDRNPFEASTMMMMMPMPQVVLNDGFSDPQLPAPTTTTNNSQRPFDKQDHQVEIKQESRNTPETPNTERQPTLSASSTDRDDTKSPPVLKPRMTSVRATSGLQCSICGAWFTRRSNRREHEKRHDPSRKSVYQCELCGRTFGRKTDRKRHIESIHQGLRKFGCDQCGRRFTRHDTLSRHRTDGCSRKGPKPSK</sequence>
<feature type="compositionally biased region" description="Polar residues" evidence="8">
    <location>
        <begin position="249"/>
        <end position="265"/>
    </location>
</feature>
<dbReference type="GO" id="GO:0005634">
    <property type="term" value="C:nucleus"/>
    <property type="evidence" value="ECO:0007669"/>
    <property type="project" value="UniProtKB-SubCell"/>
</dbReference>
<feature type="compositionally biased region" description="Polar residues" evidence="8">
    <location>
        <begin position="221"/>
        <end position="231"/>
    </location>
</feature>
<keyword evidence="11" id="KW-1185">Reference proteome</keyword>
<evidence type="ECO:0000256" key="1">
    <source>
        <dbReference type="ARBA" id="ARBA00004123"/>
    </source>
</evidence>
<comment type="subcellular location">
    <subcellularLocation>
        <location evidence="1">Nucleus</location>
    </subcellularLocation>
</comment>